<organism evidence="1">
    <name type="scientific">marine metagenome</name>
    <dbReference type="NCBI Taxonomy" id="408172"/>
    <lineage>
        <taxon>unclassified sequences</taxon>
        <taxon>metagenomes</taxon>
        <taxon>ecological metagenomes</taxon>
    </lineage>
</organism>
<gene>
    <name evidence="1" type="ORF">METZ01_LOCUS185005</name>
</gene>
<sequence>MNYRQVNAAVVDAGQWAPGLCRDLLTRFSKIDLKGTSAGVIVRGDARFLEDQCALFSV</sequence>
<name>A0A382D360_9ZZZZ</name>
<evidence type="ECO:0000313" key="1">
    <source>
        <dbReference type="EMBL" id="SVB32151.1"/>
    </source>
</evidence>
<proteinExistence type="predicted"/>
<reference evidence="1" key="1">
    <citation type="submission" date="2018-05" db="EMBL/GenBank/DDBJ databases">
        <authorList>
            <person name="Lanie J.A."/>
            <person name="Ng W.-L."/>
            <person name="Kazmierczak K.M."/>
            <person name="Andrzejewski T.M."/>
            <person name="Davidsen T.M."/>
            <person name="Wayne K.J."/>
            <person name="Tettelin H."/>
            <person name="Glass J.I."/>
            <person name="Rusch D."/>
            <person name="Podicherti R."/>
            <person name="Tsui H.-C.T."/>
            <person name="Winkler M.E."/>
        </authorList>
    </citation>
    <scope>NUCLEOTIDE SEQUENCE</scope>
</reference>
<protein>
    <submittedName>
        <fullName evidence="1">Uncharacterized protein</fullName>
    </submittedName>
</protein>
<dbReference type="EMBL" id="UINC01037125">
    <property type="protein sequence ID" value="SVB32151.1"/>
    <property type="molecule type" value="Genomic_DNA"/>
</dbReference>
<dbReference type="AlphaFoldDB" id="A0A382D360"/>
<accession>A0A382D360</accession>